<reference evidence="3 4" key="1">
    <citation type="submission" date="2016-03" db="EMBL/GenBank/DDBJ databases">
        <authorList>
            <person name="Ploux O."/>
        </authorList>
    </citation>
    <scope>NUCLEOTIDE SEQUENCE [LARGE SCALE GENOMIC DNA]</scope>
    <source>
        <strain evidence="3 4">UAMH 11012</strain>
    </source>
</reference>
<evidence type="ECO:0000313" key="4">
    <source>
        <dbReference type="Proteomes" id="UP000184330"/>
    </source>
</evidence>
<dbReference type="GO" id="GO:0016616">
    <property type="term" value="F:oxidoreductase activity, acting on the CH-OH group of donors, NAD or NADP as acceptor"/>
    <property type="evidence" value="ECO:0007669"/>
    <property type="project" value="TreeGrafter"/>
</dbReference>
<dbReference type="PANTHER" id="PTHR44229">
    <property type="entry name" value="15-HYDROXYPROSTAGLANDIN DEHYDROGENASE [NAD(+)]"/>
    <property type="match status" value="1"/>
</dbReference>
<dbReference type="InterPro" id="IPR036291">
    <property type="entry name" value="NAD(P)-bd_dom_sf"/>
</dbReference>
<gene>
    <name evidence="3" type="ORF">PAC_02358</name>
</gene>
<keyword evidence="2" id="KW-0560">Oxidoreductase</keyword>
<dbReference type="AlphaFoldDB" id="A0A1L7WIA1"/>
<dbReference type="GO" id="GO:0005737">
    <property type="term" value="C:cytoplasm"/>
    <property type="evidence" value="ECO:0007669"/>
    <property type="project" value="TreeGrafter"/>
</dbReference>
<evidence type="ECO:0000256" key="2">
    <source>
        <dbReference type="ARBA" id="ARBA00023002"/>
    </source>
</evidence>
<comment type="similarity">
    <text evidence="1">Belongs to the short-chain dehydrogenases/reductases (SDR) family.</text>
</comment>
<organism evidence="3 4">
    <name type="scientific">Phialocephala subalpina</name>
    <dbReference type="NCBI Taxonomy" id="576137"/>
    <lineage>
        <taxon>Eukaryota</taxon>
        <taxon>Fungi</taxon>
        <taxon>Dikarya</taxon>
        <taxon>Ascomycota</taxon>
        <taxon>Pezizomycotina</taxon>
        <taxon>Leotiomycetes</taxon>
        <taxon>Helotiales</taxon>
        <taxon>Mollisiaceae</taxon>
        <taxon>Phialocephala</taxon>
        <taxon>Phialocephala fortinii species complex</taxon>
    </lineage>
</organism>
<dbReference type="STRING" id="576137.A0A1L7WIA1"/>
<keyword evidence="4" id="KW-1185">Reference proteome</keyword>
<dbReference type="Proteomes" id="UP000184330">
    <property type="component" value="Unassembled WGS sequence"/>
</dbReference>
<dbReference type="InterPro" id="IPR002347">
    <property type="entry name" value="SDR_fam"/>
</dbReference>
<proteinExistence type="inferred from homology"/>
<name>A0A1L7WIA1_9HELO</name>
<evidence type="ECO:0000313" key="3">
    <source>
        <dbReference type="EMBL" id="CZR52481.1"/>
    </source>
</evidence>
<protein>
    <submittedName>
        <fullName evidence="3">Related to 15-hydroxyprostaglandin dehydrogenase</fullName>
    </submittedName>
</protein>
<dbReference type="PANTHER" id="PTHR44229:SF4">
    <property type="entry name" value="15-HYDROXYPROSTAGLANDIN DEHYDROGENASE [NAD(+)]"/>
    <property type="match status" value="1"/>
</dbReference>
<evidence type="ECO:0000256" key="1">
    <source>
        <dbReference type="ARBA" id="ARBA00006484"/>
    </source>
</evidence>
<dbReference type="SUPFAM" id="SSF51735">
    <property type="entry name" value="NAD(P)-binding Rossmann-fold domains"/>
    <property type="match status" value="1"/>
</dbReference>
<dbReference type="OrthoDB" id="37659at2759"/>
<dbReference type="Pfam" id="PF00106">
    <property type="entry name" value="adh_short"/>
    <property type="match status" value="1"/>
</dbReference>
<dbReference type="PRINTS" id="PR00081">
    <property type="entry name" value="GDHRDH"/>
</dbReference>
<dbReference type="Gene3D" id="3.40.50.720">
    <property type="entry name" value="NAD(P)-binding Rossmann-like Domain"/>
    <property type="match status" value="1"/>
</dbReference>
<accession>A0A1L7WIA1</accession>
<sequence>MSLLFGDFPVKGKIVVVTGGGSGIGLTFVKNILNQGAKVIIADLRLHSDASKIGITSTTPNLYFQTCDVAKWDQLENLIKISEKEFGDVPDIYVAAAGVFEPSWSNFWGDPETEKYRIMEINVSHPIKLTRIAIRALLGKDKKGVVLIVASIAGYSGQYSAPLYSTSKHAVVGFTRSMVDTGKYQGVKVVTICPGIVATPLWSDNPIAKDQFSIVDEIMISTETVASSMISLIEDAKYGSGTVFEISMLGERVVPAWNIDPPGMVDGMMAEGTAIPQAAIDKSNAPLFAIMARERGALLKK</sequence>
<dbReference type="EMBL" id="FJOG01000002">
    <property type="protein sequence ID" value="CZR52481.1"/>
    <property type="molecule type" value="Genomic_DNA"/>
</dbReference>